<dbReference type="AlphaFoldDB" id="A0A0F9NY09"/>
<dbReference type="InterPro" id="IPR001650">
    <property type="entry name" value="Helicase_C-like"/>
</dbReference>
<evidence type="ECO:0000259" key="4">
    <source>
        <dbReference type="PROSITE" id="PS51194"/>
    </source>
</evidence>
<dbReference type="PROSITE" id="PS51194">
    <property type="entry name" value="HELICASE_CTER"/>
    <property type="match status" value="1"/>
</dbReference>
<dbReference type="PROSITE" id="PS51192">
    <property type="entry name" value="HELICASE_ATP_BIND_1"/>
    <property type="match status" value="1"/>
</dbReference>
<dbReference type="PANTHER" id="PTHR47962">
    <property type="entry name" value="ATP-DEPENDENT HELICASE LHR-RELATED-RELATED"/>
    <property type="match status" value="1"/>
</dbReference>
<dbReference type="GO" id="GO:0005524">
    <property type="term" value="F:ATP binding"/>
    <property type="evidence" value="ECO:0007669"/>
    <property type="project" value="UniProtKB-KW"/>
</dbReference>
<dbReference type="SMART" id="SM00487">
    <property type="entry name" value="DEXDc"/>
    <property type="match status" value="1"/>
</dbReference>
<dbReference type="SMART" id="SM00490">
    <property type="entry name" value="HELICc"/>
    <property type="match status" value="1"/>
</dbReference>
<accession>A0A0F9NY09</accession>
<dbReference type="SUPFAM" id="SSF52540">
    <property type="entry name" value="P-loop containing nucleoside triphosphate hydrolases"/>
    <property type="match status" value="1"/>
</dbReference>
<protein>
    <recommendedName>
        <fullName evidence="6">DEAD/DEAH box helicase</fullName>
    </recommendedName>
</protein>
<dbReference type="Pfam" id="PF00270">
    <property type="entry name" value="DEAD"/>
    <property type="match status" value="1"/>
</dbReference>
<dbReference type="Pfam" id="PF00271">
    <property type="entry name" value="Helicase_C"/>
    <property type="match status" value="1"/>
</dbReference>
<evidence type="ECO:0000313" key="5">
    <source>
        <dbReference type="EMBL" id="KKN16992.1"/>
    </source>
</evidence>
<dbReference type="InterPro" id="IPR014001">
    <property type="entry name" value="Helicase_ATP-bd"/>
</dbReference>
<dbReference type="EMBL" id="LAZR01003565">
    <property type="protein sequence ID" value="KKN16992.1"/>
    <property type="molecule type" value="Genomic_DNA"/>
</dbReference>
<feature type="domain" description="Helicase C-terminal" evidence="4">
    <location>
        <begin position="220"/>
        <end position="371"/>
    </location>
</feature>
<comment type="caution">
    <text evidence="5">The sequence shown here is derived from an EMBL/GenBank/DDBJ whole genome shotgun (WGS) entry which is preliminary data.</text>
</comment>
<reference evidence="5" key="1">
    <citation type="journal article" date="2015" name="Nature">
        <title>Complex archaea that bridge the gap between prokaryotes and eukaryotes.</title>
        <authorList>
            <person name="Spang A."/>
            <person name="Saw J.H."/>
            <person name="Jorgensen S.L."/>
            <person name="Zaremba-Niedzwiedzka K."/>
            <person name="Martijn J."/>
            <person name="Lind A.E."/>
            <person name="van Eijk R."/>
            <person name="Schleper C."/>
            <person name="Guy L."/>
            <person name="Ettema T.J."/>
        </authorList>
    </citation>
    <scope>NUCLEOTIDE SEQUENCE</scope>
</reference>
<sequence length="540" mass="61577">MSYQEVTKIKNKLRRTWNTFFGKFGRLLPIQVKSIPIVLSGENAVISSSTASGKTEAVVAPIIERFLKEKWEGLAILYISPTRALVNDLSLRLKEQLKELNVSLSVKTGDRRQFTPNKPSSFLITTPESFDSLLCRYPHVLKNIKIVILDEIHLLDNTYRGDQLILLLRRLKNILKSNFSIYCLSATIPDCKELGERYIQKFEVIEALGNREIDYSLIKSFGELLKFVRSEKLKKLLVFCNKRKSVEAYTIECNKLKFPFKAVAHHGSLGKSLREDSERFMKTTKYGICVSTMTLEIGIDIGNIDAIVLAEIPWTVSSLLQRIGRGNRRTNKIRAFAIFNSEEQKGILDQMFKFAIEGMLENIPYSADLSVVVQQIVSCLYGNPGGLELEFFLNLFINFCFNNDLRDIFDNLEIGDWVVKKHDKWCGTTKLMDFGDSGFIHSNIPDSRSLIVIDIKSKKKIGEILYPVDNVFVLGGKIWKIAKIEKSKIYVKPVVSKAFLPNFKINDPIGKFYYYLPPHLRKAEILNIQETSNDSANEVG</sequence>
<evidence type="ECO:0000256" key="2">
    <source>
        <dbReference type="ARBA" id="ARBA00022840"/>
    </source>
</evidence>
<proteinExistence type="predicted"/>
<dbReference type="PANTHER" id="PTHR47962:SF5">
    <property type="entry name" value="ATP-DEPENDENT HELICASE LHR-RELATED"/>
    <property type="match status" value="1"/>
</dbReference>
<dbReference type="GO" id="GO:0003677">
    <property type="term" value="F:DNA binding"/>
    <property type="evidence" value="ECO:0007669"/>
    <property type="project" value="TreeGrafter"/>
</dbReference>
<evidence type="ECO:0000256" key="1">
    <source>
        <dbReference type="ARBA" id="ARBA00022741"/>
    </source>
</evidence>
<name>A0A0F9NY09_9ZZZZ</name>
<dbReference type="InterPro" id="IPR027417">
    <property type="entry name" value="P-loop_NTPase"/>
</dbReference>
<dbReference type="InterPro" id="IPR011545">
    <property type="entry name" value="DEAD/DEAH_box_helicase_dom"/>
</dbReference>
<dbReference type="Gene3D" id="3.40.50.300">
    <property type="entry name" value="P-loop containing nucleotide triphosphate hydrolases"/>
    <property type="match status" value="2"/>
</dbReference>
<keyword evidence="1" id="KW-0547">Nucleotide-binding</keyword>
<keyword evidence="2" id="KW-0067">ATP-binding</keyword>
<evidence type="ECO:0000259" key="3">
    <source>
        <dbReference type="PROSITE" id="PS51192"/>
    </source>
</evidence>
<dbReference type="InterPro" id="IPR052511">
    <property type="entry name" value="ATP-dep_Helicase"/>
</dbReference>
<evidence type="ECO:0008006" key="6">
    <source>
        <dbReference type="Google" id="ProtNLM"/>
    </source>
</evidence>
<organism evidence="5">
    <name type="scientific">marine sediment metagenome</name>
    <dbReference type="NCBI Taxonomy" id="412755"/>
    <lineage>
        <taxon>unclassified sequences</taxon>
        <taxon>metagenomes</taxon>
        <taxon>ecological metagenomes</taxon>
    </lineage>
</organism>
<dbReference type="GO" id="GO:0016887">
    <property type="term" value="F:ATP hydrolysis activity"/>
    <property type="evidence" value="ECO:0007669"/>
    <property type="project" value="TreeGrafter"/>
</dbReference>
<feature type="domain" description="Helicase ATP-binding" evidence="3">
    <location>
        <begin position="35"/>
        <end position="206"/>
    </location>
</feature>
<gene>
    <name evidence="5" type="ORF">LCGC14_0970300</name>
</gene>